<dbReference type="PANTHER" id="PTHR36928">
    <property type="entry name" value="PHOSPHATASE YCDX-RELATED"/>
    <property type="match status" value="1"/>
</dbReference>
<dbReference type="SUPFAM" id="SSF89550">
    <property type="entry name" value="PHP domain-like"/>
    <property type="match status" value="1"/>
</dbReference>
<dbReference type="Gene3D" id="3.30.460.10">
    <property type="entry name" value="Beta Polymerase, domain 2"/>
    <property type="match status" value="1"/>
</dbReference>
<evidence type="ECO:0000256" key="8">
    <source>
        <dbReference type="ARBA" id="ARBA00049244"/>
    </source>
</evidence>
<evidence type="ECO:0000313" key="12">
    <source>
        <dbReference type="EMBL" id="RJF71637.1"/>
    </source>
</evidence>
<proteinExistence type="predicted"/>
<dbReference type="InterPro" id="IPR027421">
    <property type="entry name" value="DNA_pol_lamdba_lyase_dom_sf"/>
</dbReference>
<keyword evidence="3" id="KW-0237">DNA synthesis</keyword>
<feature type="domain" description="Polymerase/histidinol phosphatase N-terminal" evidence="10">
    <location>
        <begin position="331"/>
        <end position="408"/>
    </location>
</feature>
<dbReference type="EMBL" id="QYUJ01000014">
    <property type="protein sequence ID" value="RJF71637.1"/>
    <property type="molecule type" value="Genomic_DNA"/>
</dbReference>
<dbReference type="PIRSF" id="PIRSF005047">
    <property type="entry name" value="UCP005047_YshC"/>
    <property type="match status" value="1"/>
</dbReference>
<feature type="domain" description="Helix-hairpin-helix DNA-binding motif class 1" evidence="9">
    <location>
        <begin position="93"/>
        <end position="112"/>
    </location>
</feature>
<dbReference type="InterPro" id="IPR004013">
    <property type="entry name" value="PHP_dom"/>
</dbReference>
<dbReference type="GO" id="GO:0006281">
    <property type="term" value="P:DNA repair"/>
    <property type="evidence" value="ECO:0007669"/>
    <property type="project" value="InterPro"/>
</dbReference>
<dbReference type="SMART" id="SM00483">
    <property type="entry name" value="POLXc"/>
    <property type="match status" value="1"/>
</dbReference>
<dbReference type="CDD" id="cd07436">
    <property type="entry name" value="PHP_PolX"/>
    <property type="match status" value="1"/>
</dbReference>
<keyword evidence="12" id="KW-0269">Exonuclease</keyword>
<dbReference type="SUPFAM" id="SSF81301">
    <property type="entry name" value="Nucleotidyltransferase"/>
    <property type="match status" value="1"/>
</dbReference>
<keyword evidence="6" id="KW-0235">DNA replication</keyword>
<keyword evidence="4" id="KW-0808">Transferase</keyword>
<organism evidence="12 13">
    <name type="scientific">Deinococcus cavernae</name>
    <dbReference type="NCBI Taxonomy" id="2320857"/>
    <lineage>
        <taxon>Bacteria</taxon>
        <taxon>Thermotogati</taxon>
        <taxon>Deinococcota</taxon>
        <taxon>Deinococci</taxon>
        <taxon>Deinococcales</taxon>
        <taxon>Deinococcaceae</taxon>
        <taxon>Deinococcus</taxon>
    </lineage>
</organism>
<reference evidence="12 13" key="1">
    <citation type="submission" date="2018-09" db="EMBL/GenBank/DDBJ databases">
        <authorList>
            <person name="Zhu H."/>
        </authorList>
    </citation>
    <scope>NUCLEOTIDE SEQUENCE [LARGE SCALE GENOMIC DNA]</scope>
    <source>
        <strain evidence="12 13">K2S05-167</strain>
    </source>
</reference>
<protein>
    <recommendedName>
        <fullName evidence="2">DNA-directed DNA polymerase</fullName>
        <ecNumber evidence="2">2.7.7.7</ecNumber>
    </recommendedName>
</protein>
<dbReference type="InterPro" id="IPR022311">
    <property type="entry name" value="PolX-like"/>
</dbReference>
<dbReference type="InterPro" id="IPR003583">
    <property type="entry name" value="Hlx-hairpin-Hlx_DNA-bd_motif"/>
</dbReference>
<dbReference type="EC" id="2.7.7.7" evidence="2"/>
<gene>
    <name evidence="12" type="ORF">D3875_08720</name>
</gene>
<evidence type="ECO:0000259" key="11">
    <source>
        <dbReference type="SMART" id="SM00483"/>
    </source>
</evidence>
<dbReference type="InterPro" id="IPR003141">
    <property type="entry name" value="Pol/His_phosphatase_N"/>
</dbReference>
<dbReference type="Pfam" id="PF14716">
    <property type="entry name" value="HHH_8"/>
    <property type="match status" value="1"/>
</dbReference>
<dbReference type="OrthoDB" id="9808747at2"/>
<comment type="cofactor">
    <cofactor evidence="1">
        <name>Mg(2+)</name>
        <dbReference type="ChEBI" id="CHEBI:18420"/>
    </cofactor>
</comment>
<dbReference type="GO" id="GO:0042578">
    <property type="term" value="F:phosphoric ester hydrolase activity"/>
    <property type="evidence" value="ECO:0007669"/>
    <property type="project" value="TreeGrafter"/>
</dbReference>
<evidence type="ECO:0000256" key="2">
    <source>
        <dbReference type="ARBA" id="ARBA00012417"/>
    </source>
</evidence>
<dbReference type="Gene3D" id="3.20.20.140">
    <property type="entry name" value="Metal-dependent hydrolases"/>
    <property type="match status" value="1"/>
</dbReference>
<dbReference type="SMART" id="SM00481">
    <property type="entry name" value="POLIIIAc"/>
    <property type="match status" value="1"/>
</dbReference>
<evidence type="ECO:0000259" key="10">
    <source>
        <dbReference type="SMART" id="SM00481"/>
    </source>
</evidence>
<dbReference type="GO" id="GO:0008270">
    <property type="term" value="F:zinc ion binding"/>
    <property type="evidence" value="ECO:0007669"/>
    <property type="project" value="TreeGrafter"/>
</dbReference>
<feature type="domain" description="Helix-hairpin-helix DNA-binding motif class 1" evidence="9">
    <location>
        <begin position="53"/>
        <end position="72"/>
    </location>
</feature>
<dbReference type="Proteomes" id="UP000286287">
    <property type="component" value="Unassembled WGS sequence"/>
</dbReference>
<dbReference type="GO" id="GO:0005829">
    <property type="term" value="C:cytosol"/>
    <property type="evidence" value="ECO:0007669"/>
    <property type="project" value="TreeGrafter"/>
</dbReference>
<evidence type="ECO:0000256" key="5">
    <source>
        <dbReference type="ARBA" id="ARBA00022695"/>
    </source>
</evidence>
<dbReference type="AlphaFoldDB" id="A0A418V6A2"/>
<keyword evidence="7" id="KW-0239">DNA-directed DNA polymerase</keyword>
<feature type="domain" description="Helix-hairpin-helix DNA-binding motif class 1" evidence="9">
    <location>
        <begin position="127"/>
        <end position="146"/>
    </location>
</feature>
<keyword evidence="5" id="KW-0548">Nucleotidyltransferase</keyword>
<dbReference type="InterPro" id="IPR029398">
    <property type="entry name" value="PolB_thumb"/>
</dbReference>
<comment type="catalytic activity">
    <reaction evidence="8">
        <text>DNA(n) + a 2'-deoxyribonucleoside 5'-triphosphate = DNA(n+1) + diphosphate</text>
        <dbReference type="Rhea" id="RHEA:22508"/>
        <dbReference type="Rhea" id="RHEA-COMP:17339"/>
        <dbReference type="Rhea" id="RHEA-COMP:17340"/>
        <dbReference type="ChEBI" id="CHEBI:33019"/>
        <dbReference type="ChEBI" id="CHEBI:61560"/>
        <dbReference type="ChEBI" id="CHEBI:173112"/>
        <dbReference type="EC" id="2.7.7.7"/>
    </reaction>
</comment>
<dbReference type="Pfam" id="PF14520">
    <property type="entry name" value="HHH_5"/>
    <property type="match status" value="1"/>
</dbReference>
<dbReference type="RefSeq" id="WP_119763009.1">
    <property type="nucleotide sequence ID" value="NZ_QYUJ01000014.1"/>
</dbReference>
<dbReference type="InterPro" id="IPR050243">
    <property type="entry name" value="PHP_phosphatase"/>
</dbReference>
<dbReference type="GO" id="GO:0003887">
    <property type="term" value="F:DNA-directed DNA polymerase activity"/>
    <property type="evidence" value="ECO:0007669"/>
    <property type="project" value="UniProtKB-KW"/>
</dbReference>
<dbReference type="Pfam" id="PF02811">
    <property type="entry name" value="PHP"/>
    <property type="match status" value="1"/>
</dbReference>
<name>A0A418V6A2_9DEIO</name>
<dbReference type="InterPro" id="IPR037160">
    <property type="entry name" value="DNA_Pol_thumb_sf"/>
</dbReference>
<dbReference type="Gene3D" id="1.10.150.20">
    <property type="entry name" value="5' to 3' exonuclease, C-terminal subdomain"/>
    <property type="match status" value="1"/>
</dbReference>
<dbReference type="Gene3D" id="3.30.210.10">
    <property type="entry name" value="DNA polymerase, thumb domain"/>
    <property type="match status" value="1"/>
</dbReference>
<dbReference type="InterPro" id="IPR043519">
    <property type="entry name" value="NT_sf"/>
</dbReference>
<evidence type="ECO:0000259" key="9">
    <source>
        <dbReference type="SMART" id="SM00278"/>
    </source>
</evidence>
<dbReference type="FunFam" id="3.20.20.140:FF:000047">
    <property type="entry name" value="PHP domain-containing protein"/>
    <property type="match status" value="1"/>
</dbReference>
<dbReference type="InterPro" id="IPR047967">
    <property type="entry name" value="PolX_PHP"/>
</dbReference>
<evidence type="ECO:0000256" key="4">
    <source>
        <dbReference type="ARBA" id="ARBA00022679"/>
    </source>
</evidence>
<feature type="domain" description="DNA-directed DNA polymerase X" evidence="11">
    <location>
        <begin position="6"/>
        <end position="307"/>
    </location>
</feature>
<keyword evidence="12" id="KW-0540">Nuclease</keyword>
<dbReference type="GO" id="GO:0004527">
    <property type="term" value="F:exonuclease activity"/>
    <property type="evidence" value="ECO:0007669"/>
    <property type="project" value="UniProtKB-KW"/>
</dbReference>
<comment type="caution">
    <text evidence="12">The sequence shown here is derived from an EMBL/GenBank/DDBJ whole genome shotgun (WGS) entry which is preliminary data.</text>
</comment>
<evidence type="ECO:0000256" key="1">
    <source>
        <dbReference type="ARBA" id="ARBA00001946"/>
    </source>
</evidence>
<dbReference type="GO" id="GO:0003677">
    <property type="term" value="F:DNA binding"/>
    <property type="evidence" value="ECO:0007669"/>
    <property type="project" value="InterPro"/>
</dbReference>
<evidence type="ECO:0000256" key="6">
    <source>
        <dbReference type="ARBA" id="ARBA00022705"/>
    </source>
</evidence>
<dbReference type="InterPro" id="IPR002054">
    <property type="entry name" value="DNA-dir_DNA_pol_X"/>
</dbReference>
<dbReference type="PANTHER" id="PTHR36928:SF1">
    <property type="entry name" value="PHOSPHATASE YCDX-RELATED"/>
    <property type="match status" value="1"/>
</dbReference>
<evidence type="ECO:0000313" key="13">
    <source>
        <dbReference type="Proteomes" id="UP000286287"/>
    </source>
</evidence>
<dbReference type="SMART" id="SM00278">
    <property type="entry name" value="HhH1"/>
    <property type="match status" value="3"/>
</dbReference>
<dbReference type="Gene3D" id="1.10.150.110">
    <property type="entry name" value="DNA polymerase beta, N-terminal domain-like"/>
    <property type="match status" value="1"/>
</dbReference>
<keyword evidence="13" id="KW-1185">Reference proteome</keyword>
<evidence type="ECO:0000256" key="3">
    <source>
        <dbReference type="ARBA" id="ARBA00022634"/>
    </source>
</evidence>
<dbReference type="SUPFAM" id="SSF47802">
    <property type="entry name" value="DNA polymerase beta, N-terminal domain-like"/>
    <property type="match status" value="1"/>
</dbReference>
<dbReference type="Pfam" id="PF14791">
    <property type="entry name" value="DNA_pol_B_thumb"/>
    <property type="match status" value="1"/>
</dbReference>
<sequence length="565" mass="60924">MSVPSRKSLVGALERTADVLDILGEDEFRSKAYRSAARSLEGLAEDTPELLARGFAGIPRVGKSLAGELVAFVQTGRLAALEEAAAQLPPGLLDLLNVRGLGPKKIRALWESGVDSLEGLREACVSGRVAGLKGFGAKSAASILENVEFVLEARQRQHLSTGLDVAEELLARLPGLEPRLAGDVRRGLETVRTARVTVTGTAQDVTAKLAGFVDDLAPVEKKPVLAGTVDGVPVEVAYAPAQVRGALDLMMGGSTHYREALRATAKEKGFDLSGRGLKRGEEVLSTPSEEDVMRELGLPYRPPEYREAEHDDVWPTLPAPQELVRVSDLRGMIHTHSTWSDGTASIADMAAQALRLGHEFLGTGDHSRAAHYANGLSIERLQAQLREVRELQAAGVPLVAGAEVDILEDGTLDYPDDVLAELDYVVASVHSHFTLDSERQTQRLVRAASHPLVTVLGHPTGRLLLRRGSYALDLDAVMAACAAAGTVVEINANAYRLDVDWRVALRWRGRVMFAINTDAHVLGGLQDARYGVLMARKAGLTPAQVLNTLSRQEFLTFVQKQRAAR</sequence>
<evidence type="ECO:0000256" key="7">
    <source>
        <dbReference type="ARBA" id="ARBA00022932"/>
    </source>
</evidence>
<keyword evidence="12" id="KW-0378">Hydrolase</keyword>
<dbReference type="InterPro" id="IPR010996">
    <property type="entry name" value="HHH_MUS81"/>
</dbReference>
<accession>A0A418V6A2</accession>
<dbReference type="InterPro" id="IPR016195">
    <property type="entry name" value="Pol/histidinol_Pase-like"/>
</dbReference>